<sequence>MRYDLIDLQLFLAVADAGSLSLGARRCHLATSSASHRIARLEASAGVALLERRPRGMALTPAGEVMREGARQALARLEQMHADLLPYAAGVRAQVSVWANTNATNIFLPDDLAGFLSAQPQVRVTLREATSPEVVHAVASGEAQIGVVAGDVSTGELQVLPYRRDRLVLVVPPGDALGVRARIRFAEVADAPFVTLHSGTGIHTFLMGLAGERGRPLDVRIQVHSFEAVLGMVAAGVGYGLVPASTVARMGQPTRVVTLALDDDWARRDLRLCVREATTLSGHAQALLAHLARHGGASTSE</sequence>
<dbReference type="FunFam" id="1.10.10.10:FF:000001">
    <property type="entry name" value="LysR family transcriptional regulator"/>
    <property type="match status" value="1"/>
</dbReference>
<gene>
    <name evidence="6" type="ORF">I8J34_13530</name>
</gene>
<dbReference type="CDD" id="cd08421">
    <property type="entry name" value="PBP2_LTTR_like_1"/>
    <property type="match status" value="1"/>
</dbReference>
<evidence type="ECO:0000256" key="1">
    <source>
        <dbReference type="ARBA" id="ARBA00009437"/>
    </source>
</evidence>
<dbReference type="SUPFAM" id="SSF46785">
    <property type="entry name" value="Winged helix' DNA-binding domain"/>
    <property type="match status" value="1"/>
</dbReference>
<feature type="domain" description="HTH lysR-type" evidence="5">
    <location>
        <begin position="1"/>
        <end position="60"/>
    </location>
</feature>
<dbReference type="InterPro" id="IPR005119">
    <property type="entry name" value="LysR_subst-bd"/>
</dbReference>
<protein>
    <submittedName>
        <fullName evidence="6">LysR family transcriptional regulator</fullName>
    </submittedName>
</protein>
<dbReference type="Gene3D" id="3.40.190.290">
    <property type="match status" value="1"/>
</dbReference>
<comment type="similarity">
    <text evidence="1">Belongs to the LysR transcriptional regulatory family.</text>
</comment>
<keyword evidence="7" id="KW-1185">Reference proteome</keyword>
<dbReference type="AlphaFoldDB" id="A0A944HC02"/>
<accession>A0A944HC02</accession>
<dbReference type="PROSITE" id="PS50931">
    <property type="entry name" value="HTH_LYSR"/>
    <property type="match status" value="1"/>
</dbReference>
<dbReference type="InterPro" id="IPR036388">
    <property type="entry name" value="WH-like_DNA-bd_sf"/>
</dbReference>
<dbReference type="Pfam" id="PF00126">
    <property type="entry name" value="HTH_1"/>
    <property type="match status" value="1"/>
</dbReference>
<dbReference type="GO" id="GO:0003700">
    <property type="term" value="F:DNA-binding transcription factor activity"/>
    <property type="evidence" value="ECO:0007669"/>
    <property type="project" value="InterPro"/>
</dbReference>
<evidence type="ECO:0000256" key="3">
    <source>
        <dbReference type="ARBA" id="ARBA00023125"/>
    </source>
</evidence>
<dbReference type="Pfam" id="PF03466">
    <property type="entry name" value="LysR_substrate"/>
    <property type="match status" value="1"/>
</dbReference>
<dbReference type="InterPro" id="IPR000847">
    <property type="entry name" value="LysR_HTH_N"/>
</dbReference>
<dbReference type="PANTHER" id="PTHR30419:SF2">
    <property type="entry name" value="LYSR FAMILY TRANSCRIPTIONAL REGULATOR"/>
    <property type="match status" value="1"/>
</dbReference>
<dbReference type="Gene3D" id="1.10.10.10">
    <property type="entry name" value="Winged helix-like DNA-binding domain superfamily/Winged helix DNA-binding domain"/>
    <property type="match status" value="1"/>
</dbReference>
<dbReference type="PANTHER" id="PTHR30419">
    <property type="entry name" value="HTH-TYPE TRANSCRIPTIONAL REGULATOR YBHD"/>
    <property type="match status" value="1"/>
</dbReference>
<keyword evidence="4" id="KW-0804">Transcription</keyword>
<proteinExistence type="inferred from homology"/>
<dbReference type="Proteomes" id="UP000694660">
    <property type="component" value="Unassembled WGS sequence"/>
</dbReference>
<keyword evidence="2" id="KW-0805">Transcription regulation</keyword>
<reference evidence="7" key="1">
    <citation type="journal article" date="2022" name="ISME J.">
        <title>Genetic and phylogenetic analysis of dissimilatory iodate-reducing bacteria identifies potential niches across the world's oceans.</title>
        <authorList>
            <person name="Reyes-Umana V."/>
            <person name="Henning Z."/>
            <person name="Lee K."/>
            <person name="Barnum T.P."/>
            <person name="Coates J.D."/>
        </authorList>
    </citation>
    <scope>NUCLEOTIDE SEQUENCE [LARGE SCALE GENOMIC DNA]</scope>
    <source>
        <strain evidence="7">IR12</strain>
    </source>
</reference>
<dbReference type="SUPFAM" id="SSF53850">
    <property type="entry name" value="Periplasmic binding protein-like II"/>
    <property type="match status" value="1"/>
</dbReference>
<dbReference type="RefSeq" id="WP_214362132.1">
    <property type="nucleotide sequence ID" value="NZ_JAEKFT010000014.1"/>
</dbReference>
<evidence type="ECO:0000256" key="2">
    <source>
        <dbReference type="ARBA" id="ARBA00023015"/>
    </source>
</evidence>
<evidence type="ECO:0000256" key="4">
    <source>
        <dbReference type="ARBA" id="ARBA00023163"/>
    </source>
</evidence>
<evidence type="ECO:0000313" key="7">
    <source>
        <dbReference type="Proteomes" id="UP000694660"/>
    </source>
</evidence>
<evidence type="ECO:0000259" key="5">
    <source>
        <dbReference type="PROSITE" id="PS50931"/>
    </source>
</evidence>
<dbReference type="InterPro" id="IPR050950">
    <property type="entry name" value="HTH-type_LysR_regulators"/>
</dbReference>
<dbReference type="EMBL" id="JAEKFT010000014">
    <property type="protein sequence ID" value="MBT0962197.1"/>
    <property type="molecule type" value="Genomic_DNA"/>
</dbReference>
<dbReference type="GO" id="GO:0003677">
    <property type="term" value="F:DNA binding"/>
    <property type="evidence" value="ECO:0007669"/>
    <property type="project" value="UniProtKB-KW"/>
</dbReference>
<keyword evidence="3" id="KW-0238">DNA-binding</keyword>
<evidence type="ECO:0000313" key="6">
    <source>
        <dbReference type="EMBL" id="MBT0962197.1"/>
    </source>
</evidence>
<dbReference type="GO" id="GO:0005829">
    <property type="term" value="C:cytosol"/>
    <property type="evidence" value="ECO:0007669"/>
    <property type="project" value="TreeGrafter"/>
</dbReference>
<organism evidence="6 7">
    <name type="scientific">Denitromonas iodatirespirans</name>
    <dbReference type="NCBI Taxonomy" id="2795389"/>
    <lineage>
        <taxon>Bacteria</taxon>
        <taxon>Pseudomonadati</taxon>
        <taxon>Pseudomonadota</taxon>
        <taxon>Betaproteobacteria</taxon>
        <taxon>Rhodocyclales</taxon>
        <taxon>Zoogloeaceae</taxon>
        <taxon>Denitromonas</taxon>
    </lineage>
</organism>
<dbReference type="InterPro" id="IPR036390">
    <property type="entry name" value="WH_DNA-bd_sf"/>
</dbReference>
<comment type="caution">
    <text evidence="6">The sequence shown here is derived from an EMBL/GenBank/DDBJ whole genome shotgun (WGS) entry which is preliminary data.</text>
</comment>
<name>A0A944HC02_DENI1</name>